<dbReference type="RefSeq" id="WP_147647632.1">
    <property type="nucleotide sequence ID" value="NZ_CP042806.1"/>
</dbReference>
<name>A0A5B9E885_9BACT</name>
<dbReference type="Gene3D" id="3.40.50.150">
    <property type="entry name" value="Vaccinia Virus protein VP39"/>
    <property type="match status" value="1"/>
</dbReference>
<dbReference type="PROSITE" id="PS50123">
    <property type="entry name" value="CHER"/>
    <property type="match status" value="1"/>
</dbReference>
<dbReference type="SMART" id="SM00138">
    <property type="entry name" value="MeTrc"/>
    <property type="match status" value="1"/>
</dbReference>
<proteinExistence type="predicted"/>
<evidence type="ECO:0000313" key="8">
    <source>
        <dbReference type="Proteomes" id="UP000321820"/>
    </source>
</evidence>
<evidence type="ECO:0000256" key="3">
    <source>
        <dbReference type="ARBA" id="ARBA00022691"/>
    </source>
</evidence>
<evidence type="ECO:0000256" key="5">
    <source>
        <dbReference type="SAM" id="MobiDB-lite"/>
    </source>
</evidence>
<dbReference type="PRINTS" id="PR00996">
    <property type="entry name" value="CHERMTFRASE"/>
</dbReference>
<evidence type="ECO:0000256" key="4">
    <source>
        <dbReference type="PROSITE-ProRule" id="PRU00339"/>
    </source>
</evidence>
<dbReference type="InterPro" id="IPR050903">
    <property type="entry name" value="Bact_Chemotaxis_MeTrfase"/>
</dbReference>
<dbReference type="Pfam" id="PF13181">
    <property type="entry name" value="TPR_8"/>
    <property type="match status" value="1"/>
</dbReference>
<evidence type="ECO:0000259" key="6">
    <source>
        <dbReference type="PROSITE" id="PS50123"/>
    </source>
</evidence>
<evidence type="ECO:0000256" key="1">
    <source>
        <dbReference type="ARBA" id="ARBA00022603"/>
    </source>
</evidence>
<feature type="region of interest" description="Disordered" evidence="5">
    <location>
        <begin position="265"/>
        <end position="288"/>
    </location>
</feature>
<dbReference type="InterPro" id="IPR019734">
    <property type="entry name" value="TPR_rpt"/>
</dbReference>
<keyword evidence="1" id="KW-0489">Methyltransferase</keyword>
<feature type="repeat" description="TPR" evidence="4">
    <location>
        <begin position="349"/>
        <end position="382"/>
    </location>
</feature>
<evidence type="ECO:0000313" key="7">
    <source>
        <dbReference type="EMBL" id="QEE28442.1"/>
    </source>
</evidence>
<keyword evidence="2" id="KW-0808">Transferase</keyword>
<dbReference type="InterPro" id="IPR029063">
    <property type="entry name" value="SAM-dependent_MTases_sf"/>
</dbReference>
<dbReference type="SUPFAM" id="SSF53335">
    <property type="entry name" value="S-adenosyl-L-methionine-dependent methyltransferases"/>
    <property type="match status" value="1"/>
</dbReference>
<feature type="domain" description="CheR-type methyltransferase" evidence="6">
    <location>
        <begin position="5"/>
        <end position="265"/>
    </location>
</feature>
<dbReference type="AlphaFoldDB" id="A0A5B9E885"/>
<keyword evidence="3" id="KW-0949">S-adenosyl-L-methionine</keyword>
<keyword evidence="8" id="KW-1185">Reference proteome</keyword>
<dbReference type="InterPro" id="IPR011990">
    <property type="entry name" value="TPR-like_helical_dom_sf"/>
</dbReference>
<dbReference type="SUPFAM" id="SSF47757">
    <property type="entry name" value="Chemotaxis receptor methyltransferase CheR, N-terminal domain"/>
    <property type="match status" value="1"/>
</dbReference>
<dbReference type="GO" id="GO:0032259">
    <property type="term" value="P:methylation"/>
    <property type="evidence" value="ECO:0007669"/>
    <property type="project" value="UniProtKB-KW"/>
</dbReference>
<dbReference type="PANTHER" id="PTHR24422">
    <property type="entry name" value="CHEMOTAXIS PROTEIN METHYLTRANSFERASE"/>
    <property type="match status" value="1"/>
</dbReference>
<dbReference type="PANTHER" id="PTHR24422:SF19">
    <property type="entry name" value="CHEMOTAXIS PROTEIN METHYLTRANSFERASE"/>
    <property type="match status" value="1"/>
</dbReference>
<evidence type="ECO:0000256" key="2">
    <source>
        <dbReference type="ARBA" id="ARBA00022679"/>
    </source>
</evidence>
<dbReference type="Proteomes" id="UP000321820">
    <property type="component" value="Chromosome"/>
</dbReference>
<dbReference type="SUPFAM" id="SSF48452">
    <property type="entry name" value="TPR-like"/>
    <property type="match status" value="1"/>
</dbReference>
<sequence length="418" mass="46858">MASIELIELLKQKIGLDSASIGPAAIERALQVRMSACKLQHEQEYVELLLVRDSELQELIEAVVVPETWFFRDREAFAAMTRLVQEEWMPSHPEGMLRVLSLPCSTGEEPYSIAMALLDAGVPAKRFLVDAVDVSGRVLQLAQRALYGRNSFRGKDLHFRDRHFEPQANEYRLSKVVRHQVRFQHGNLFHADFLPGSAIYDIIYCRNLLIYFDTATQKRAVQILTRLLTTKGVLFLGPSETSLAQPGDFVSLRVPMAFGFRRAVDLPQPQKNKHTPPPKKPAYSGGRRVAVAARPPEFSASRPLVAAAKPQSTPPPSSLEEAQRLADRGLLPDAIKHCEDHLRREGPSDQAYYLLGLIQDATGKRSEATDAYRKALYLNPNHYEALVHLALLLESQKDVSGAQALNARARRLLQRTAQ</sequence>
<dbReference type="PROSITE" id="PS50293">
    <property type="entry name" value="TPR_REGION"/>
    <property type="match status" value="1"/>
</dbReference>
<dbReference type="PROSITE" id="PS50005">
    <property type="entry name" value="TPR"/>
    <property type="match status" value="1"/>
</dbReference>
<protein>
    <recommendedName>
        <fullName evidence="6">CheR-type methyltransferase domain-containing protein</fullName>
    </recommendedName>
</protein>
<dbReference type="Pfam" id="PF01739">
    <property type="entry name" value="CheR"/>
    <property type="match status" value="1"/>
</dbReference>
<dbReference type="Gene3D" id="1.25.40.10">
    <property type="entry name" value="Tetratricopeptide repeat domain"/>
    <property type="match status" value="1"/>
</dbReference>
<dbReference type="EMBL" id="CP042806">
    <property type="protein sequence ID" value="QEE28442.1"/>
    <property type="molecule type" value="Genomic_DNA"/>
</dbReference>
<reference evidence="7 8" key="1">
    <citation type="submission" date="2019-08" db="EMBL/GenBank/DDBJ databases">
        <title>Complete genome sequence of Terriglobus albidus strain ORNL.</title>
        <authorList>
            <person name="Podar M."/>
        </authorList>
    </citation>
    <scope>NUCLEOTIDE SEQUENCE [LARGE SCALE GENOMIC DNA]</scope>
    <source>
        <strain evidence="7 8">ORNL</strain>
    </source>
</reference>
<organism evidence="7 8">
    <name type="scientific">Terriglobus albidus</name>
    <dbReference type="NCBI Taxonomy" id="1592106"/>
    <lineage>
        <taxon>Bacteria</taxon>
        <taxon>Pseudomonadati</taxon>
        <taxon>Acidobacteriota</taxon>
        <taxon>Terriglobia</taxon>
        <taxon>Terriglobales</taxon>
        <taxon>Acidobacteriaceae</taxon>
        <taxon>Terriglobus</taxon>
    </lineage>
</organism>
<gene>
    <name evidence="7" type="ORF">FTW19_10780</name>
</gene>
<keyword evidence="4" id="KW-0802">TPR repeat</keyword>
<dbReference type="KEGG" id="talb:FTW19_10780"/>
<dbReference type="InterPro" id="IPR000780">
    <property type="entry name" value="CheR_MeTrfase"/>
</dbReference>
<dbReference type="SMART" id="SM00028">
    <property type="entry name" value="TPR"/>
    <property type="match status" value="1"/>
</dbReference>
<dbReference type="OrthoDB" id="9816309at2"/>
<dbReference type="GO" id="GO:0008757">
    <property type="term" value="F:S-adenosylmethionine-dependent methyltransferase activity"/>
    <property type="evidence" value="ECO:0007669"/>
    <property type="project" value="InterPro"/>
</dbReference>
<accession>A0A5B9E885</accession>
<dbReference type="InterPro" id="IPR022642">
    <property type="entry name" value="CheR_C"/>
</dbReference>